<dbReference type="PRINTS" id="PR00773">
    <property type="entry name" value="GRPEPROTEIN"/>
</dbReference>
<dbReference type="GO" id="GO:0006457">
    <property type="term" value="P:protein folding"/>
    <property type="evidence" value="ECO:0007669"/>
    <property type="project" value="InterPro"/>
</dbReference>
<dbReference type="AlphaFoldDB" id="A0A833GY22"/>
<evidence type="ECO:0000313" key="6">
    <source>
        <dbReference type="EMBL" id="KAB2929384.1"/>
    </source>
</evidence>
<dbReference type="PANTHER" id="PTHR21237">
    <property type="entry name" value="GRPE PROTEIN"/>
    <property type="match status" value="1"/>
</dbReference>
<feature type="compositionally biased region" description="Low complexity" evidence="5">
    <location>
        <begin position="32"/>
        <end position="44"/>
    </location>
</feature>
<feature type="region of interest" description="Disordered" evidence="5">
    <location>
        <begin position="1"/>
        <end position="46"/>
    </location>
</feature>
<dbReference type="SUPFAM" id="SSF58014">
    <property type="entry name" value="Coiled-coil domain of nucleotide exchange factor GrpE"/>
    <property type="match status" value="1"/>
</dbReference>
<evidence type="ECO:0000256" key="3">
    <source>
        <dbReference type="HAMAP-Rule" id="MF_01151"/>
    </source>
</evidence>
<dbReference type="RefSeq" id="WP_002768823.1">
    <property type="nucleotide sequence ID" value="NZ_JQDG01000048.1"/>
</dbReference>
<dbReference type="GO" id="GO:0042803">
    <property type="term" value="F:protein homodimerization activity"/>
    <property type="evidence" value="ECO:0007669"/>
    <property type="project" value="InterPro"/>
</dbReference>
<evidence type="ECO:0000256" key="4">
    <source>
        <dbReference type="RuleBase" id="RU004478"/>
    </source>
</evidence>
<dbReference type="OrthoDB" id="9812586at2"/>
<dbReference type="HAMAP" id="MF_01151">
    <property type="entry name" value="GrpE"/>
    <property type="match status" value="1"/>
</dbReference>
<dbReference type="PANTHER" id="PTHR21237:SF23">
    <property type="entry name" value="GRPE PROTEIN HOMOLOG, MITOCHONDRIAL"/>
    <property type="match status" value="1"/>
</dbReference>
<evidence type="ECO:0000256" key="5">
    <source>
        <dbReference type="SAM" id="MobiDB-lite"/>
    </source>
</evidence>
<dbReference type="GO" id="GO:0005737">
    <property type="term" value="C:cytoplasm"/>
    <property type="evidence" value="ECO:0007669"/>
    <property type="project" value="UniProtKB-SubCell"/>
</dbReference>
<keyword evidence="3" id="KW-0346">Stress response</keyword>
<comment type="subcellular location">
    <subcellularLocation>
        <location evidence="3">Cytoplasm</location>
    </subcellularLocation>
</comment>
<sequence>MHPEQEKEQGIEETLEGIEQAQGRPEDDAAEEQGAAEAEGSNEAPLDPIEALKAELEETKQNWARERADFSNYRKRMIEEMGKARTSAVSNFVRSLIPVVDNLDLVLAAPTEDPAVKNFVIGVDMIRGEFLNILGREGIRPEVDAGNDFDPYLMEAVELEEREGFEGEKVEHVYKKAYVQISDGGERQVLRPATVKVIRGKRKDAEQEAKNEEGNAN</sequence>
<accession>A0A833GY22</accession>
<comment type="similarity">
    <text evidence="1 3 4">Belongs to the GrpE family.</text>
</comment>
<evidence type="ECO:0000256" key="2">
    <source>
        <dbReference type="ARBA" id="ARBA00023186"/>
    </source>
</evidence>
<dbReference type="Pfam" id="PF01025">
    <property type="entry name" value="GrpE"/>
    <property type="match status" value="1"/>
</dbReference>
<dbReference type="GO" id="GO:0051087">
    <property type="term" value="F:protein-folding chaperone binding"/>
    <property type="evidence" value="ECO:0007669"/>
    <property type="project" value="InterPro"/>
</dbReference>
<dbReference type="InterPro" id="IPR009012">
    <property type="entry name" value="GrpE_head"/>
</dbReference>
<dbReference type="Proteomes" id="UP000460298">
    <property type="component" value="Unassembled WGS sequence"/>
</dbReference>
<dbReference type="InterPro" id="IPR000740">
    <property type="entry name" value="GrpE"/>
</dbReference>
<organism evidence="6 7">
    <name type="scientific">Leptonema illini</name>
    <dbReference type="NCBI Taxonomy" id="183"/>
    <lineage>
        <taxon>Bacteria</taxon>
        <taxon>Pseudomonadati</taxon>
        <taxon>Spirochaetota</taxon>
        <taxon>Spirochaetia</taxon>
        <taxon>Leptospirales</taxon>
        <taxon>Leptospiraceae</taxon>
        <taxon>Leptonema</taxon>
    </lineage>
</organism>
<evidence type="ECO:0000256" key="1">
    <source>
        <dbReference type="ARBA" id="ARBA00009054"/>
    </source>
</evidence>
<name>A0A833GY22_9LEPT</name>
<dbReference type="Gene3D" id="3.90.20.20">
    <property type="match status" value="1"/>
</dbReference>
<comment type="subunit">
    <text evidence="3">Homodimer.</text>
</comment>
<evidence type="ECO:0000313" key="7">
    <source>
        <dbReference type="Proteomes" id="UP000460298"/>
    </source>
</evidence>
<dbReference type="InterPro" id="IPR013805">
    <property type="entry name" value="GrpE_CC"/>
</dbReference>
<dbReference type="SUPFAM" id="SSF51064">
    <property type="entry name" value="Head domain of nucleotide exchange factor GrpE"/>
    <property type="match status" value="1"/>
</dbReference>
<comment type="function">
    <text evidence="3">Participates actively in the response to hyperosmotic and heat shock by preventing the aggregation of stress-denatured proteins, in association with DnaK and GrpE. It is the nucleotide exchange factor for DnaK and may function as a thermosensor. Unfolded proteins bind initially to DnaJ; upon interaction with the DnaJ-bound protein, DnaK hydrolyzes its bound ATP, resulting in the formation of a stable complex. GrpE releases ADP from DnaK; ATP binding to DnaK triggers the release of the substrate protein, thus completing the reaction cycle. Several rounds of ATP-dependent interactions between DnaJ, DnaK and GrpE are required for fully efficient folding.</text>
</comment>
<comment type="caution">
    <text evidence="6">The sequence shown here is derived from an EMBL/GenBank/DDBJ whole genome shotgun (WGS) entry which is preliminary data.</text>
</comment>
<gene>
    <name evidence="3" type="primary">grpE</name>
    <name evidence="6" type="ORF">F9K24_20125</name>
</gene>
<dbReference type="EMBL" id="WBUI01000032">
    <property type="protein sequence ID" value="KAB2929384.1"/>
    <property type="molecule type" value="Genomic_DNA"/>
</dbReference>
<dbReference type="GO" id="GO:0051082">
    <property type="term" value="F:unfolded protein binding"/>
    <property type="evidence" value="ECO:0007669"/>
    <property type="project" value="TreeGrafter"/>
</dbReference>
<protein>
    <recommendedName>
        <fullName evidence="3">Protein GrpE</fullName>
    </recommendedName>
    <alternativeName>
        <fullName evidence="3">HSP-70 cofactor</fullName>
    </alternativeName>
</protein>
<dbReference type="GO" id="GO:0000774">
    <property type="term" value="F:adenyl-nucleotide exchange factor activity"/>
    <property type="evidence" value="ECO:0007669"/>
    <property type="project" value="InterPro"/>
</dbReference>
<proteinExistence type="inferred from homology"/>
<keyword evidence="3" id="KW-0963">Cytoplasm</keyword>
<feature type="compositionally biased region" description="Basic and acidic residues" evidence="5">
    <location>
        <begin position="1"/>
        <end position="10"/>
    </location>
</feature>
<dbReference type="CDD" id="cd00446">
    <property type="entry name" value="GrpE"/>
    <property type="match status" value="1"/>
</dbReference>
<dbReference type="Gene3D" id="2.30.22.10">
    <property type="entry name" value="Head domain of nucleotide exchange factor GrpE"/>
    <property type="match status" value="1"/>
</dbReference>
<keyword evidence="2 3" id="KW-0143">Chaperone</keyword>
<reference evidence="6 7" key="1">
    <citation type="submission" date="2019-10" db="EMBL/GenBank/DDBJ databases">
        <title>Extracellular Electron Transfer in a Candidatus Methanoperedens spp. Enrichment Culture.</title>
        <authorList>
            <person name="Berger S."/>
            <person name="Rangel Shaw D."/>
            <person name="Berben T."/>
            <person name="In 'T Zandt M."/>
            <person name="Frank J."/>
            <person name="Reimann J."/>
            <person name="Jetten M.S.M."/>
            <person name="Welte C.U."/>
        </authorList>
    </citation>
    <scope>NUCLEOTIDE SEQUENCE [LARGE SCALE GENOMIC DNA]</scope>
    <source>
        <strain evidence="6">SB12</strain>
    </source>
</reference>